<organism evidence="2">
    <name type="scientific">Clostridium botulinum (strain Eklund 17B / Type B)</name>
    <dbReference type="NCBI Taxonomy" id="935198"/>
    <lineage>
        <taxon>Bacteria</taxon>
        <taxon>Bacillati</taxon>
        <taxon>Bacillota</taxon>
        <taxon>Clostridia</taxon>
        <taxon>Eubacteriales</taxon>
        <taxon>Clostridiaceae</taxon>
        <taxon>Clostridium</taxon>
    </lineage>
</organism>
<protein>
    <submittedName>
        <fullName evidence="2">Uncharacterized protein</fullName>
    </submittedName>
</protein>
<dbReference type="HOGENOM" id="CLU_3231618_0_0_9"/>
<gene>
    <name evidence="2" type="ordered locus">CLL_A1766</name>
</gene>
<evidence type="ECO:0000313" key="2">
    <source>
        <dbReference type="EMBL" id="ACD21990.1"/>
    </source>
</evidence>
<feature type="transmembrane region" description="Helical" evidence="1">
    <location>
        <begin position="20"/>
        <end position="41"/>
    </location>
</feature>
<reference evidence="2" key="2">
    <citation type="submission" date="2009-08" db="EMBL/GenBank/DDBJ databases">
        <authorList>
            <person name="Shrivastava S."/>
            <person name="Brinkac L.M."/>
            <person name="Dodson R.J."/>
            <person name="Harkins D.M."/>
            <person name="Durkin A.S."/>
            <person name="Sutton G."/>
        </authorList>
    </citation>
    <scope>NUCLEOTIDE SEQUENCE</scope>
    <source>
        <strain evidence="2">Eklund 17B</strain>
    </source>
</reference>
<dbReference type="KEGG" id="cbk:CLL_A1766"/>
<keyword evidence="1" id="KW-0812">Transmembrane</keyword>
<dbReference type="AlphaFoldDB" id="B2TI67"/>
<evidence type="ECO:0000256" key="1">
    <source>
        <dbReference type="SAM" id="Phobius"/>
    </source>
</evidence>
<keyword evidence="1" id="KW-0472">Membrane</keyword>
<accession>B2TI67</accession>
<proteinExistence type="predicted"/>
<keyword evidence="1" id="KW-1133">Transmembrane helix</keyword>
<sequence>MNKHLEYEVLFAPNTSVVFLLEPQLVLTSMEIILLLCMALLKN</sequence>
<name>B2TI67_CLOBB</name>
<reference evidence="2" key="1">
    <citation type="submission" date="2009-06" db="EMBL/GenBank/DDBJ databases">
        <authorList>
            <consortium name="US DOE Joint Genome Institute (JGI-PGF)"/>
            <person name="Lucas S."/>
            <person name="Copeland A."/>
            <person name="Lapidus A."/>
            <person name="Glavina del Rio T."/>
            <person name="Dalin E."/>
            <person name="Tice H."/>
            <person name="Bruce D."/>
            <person name="Goodwin L."/>
            <person name="Pitluck S."/>
            <person name="Kyrpides N."/>
            <person name="Mavromatis K."/>
            <person name="Ivanova N."/>
            <person name="Saunders E."/>
            <person name="Brettin T."/>
            <person name="Detter J.C."/>
            <person name="Han C."/>
            <person name="Larimer F."/>
            <person name="Land M."/>
            <person name="Hauser L."/>
            <person name="Markowitz V."/>
            <person name="Cheng J.-F."/>
            <person name="Hugenholtz P."/>
            <person name="Woyke T."/>
            <person name="Wu D."/>
            <person name="Gronow S."/>
            <person name="Klenk H.-P."/>
            <person name="Eisen J.A."/>
        </authorList>
    </citation>
    <scope>NUCLEOTIDE SEQUENCE</scope>
    <source>
        <strain evidence="2">Eklund 17B</strain>
    </source>
</reference>
<dbReference type="EMBL" id="CP001056">
    <property type="protein sequence ID" value="ACD21990.1"/>
    <property type="molecule type" value="Genomic_DNA"/>
</dbReference>